<dbReference type="EMBL" id="LR862144">
    <property type="protein sequence ID" value="CAD1824643.1"/>
    <property type="molecule type" value="Genomic_DNA"/>
</dbReference>
<evidence type="ECO:0000256" key="5">
    <source>
        <dbReference type="RuleBase" id="RU000382"/>
    </source>
</evidence>
<reference evidence="6" key="1">
    <citation type="submission" date="2020-07" db="EMBL/GenBank/DDBJ databases">
        <authorList>
            <person name="Lin J."/>
        </authorList>
    </citation>
    <scope>NUCLEOTIDE SEQUENCE</scope>
</reference>
<evidence type="ECO:0000256" key="2">
    <source>
        <dbReference type="ARBA" id="ARBA00022793"/>
    </source>
</evidence>
<dbReference type="PANTHER" id="PTHR11999">
    <property type="entry name" value="GROUP II PYRIDOXAL-5-PHOSPHATE DECARBOXYLASE"/>
    <property type="match status" value="1"/>
</dbReference>
<dbReference type="InterPro" id="IPR002129">
    <property type="entry name" value="PyrdxlP-dep_de-COase"/>
</dbReference>
<keyword evidence="4 5" id="KW-0456">Lyase</keyword>
<evidence type="ECO:0000256" key="1">
    <source>
        <dbReference type="ARBA" id="ARBA00001933"/>
    </source>
</evidence>
<dbReference type="GO" id="GO:0030170">
    <property type="term" value="F:pyridoxal phosphate binding"/>
    <property type="evidence" value="ECO:0007669"/>
    <property type="project" value="InterPro"/>
</dbReference>
<keyword evidence="3 5" id="KW-0663">Pyridoxal phosphate</keyword>
<dbReference type="GO" id="GO:0005737">
    <property type="term" value="C:cytoplasm"/>
    <property type="evidence" value="ECO:0007669"/>
    <property type="project" value="TreeGrafter"/>
</dbReference>
<gene>
    <name evidence="6" type="ORF">CB5_LOCUS7854</name>
</gene>
<dbReference type="Pfam" id="PF00282">
    <property type="entry name" value="Pyridoxal_deC"/>
    <property type="match status" value="1"/>
</dbReference>
<name>A0A6V7P1B4_ANACO</name>
<comment type="cofactor">
    <cofactor evidence="1 5">
        <name>pyridoxal 5'-phosphate</name>
        <dbReference type="ChEBI" id="CHEBI:597326"/>
    </cofactor>
</comment>
<dbReference type="GO" id="GO:0019752">
    <property type="term" value="P:carboxylic acid metabolic process"/>
    <property type="evidence" value="ECO:0007669"/>
    <property type="project" value="InterPro"/>
</dbReference>
<evidence type="ECO:0000256" key="3">
    <source>
        <dbReference type="ARBA" id="ARBA00022898"/>
    </source>
</evidence>
<dbReference type="Gene3D" id="1.20.1340.10">
    <property type="entry name" value="dopa decarboxylase, N-terminal domain"/>
    <property type="match status" value="1"/>
</dbReference>
<dbReference type="PRINTS" id="PR00800">
    <property type="entry name" value="YHDCRBOXLASE"/>
</dbReference>
<dbReference type="InterPro" id="IPR015424">
    <property type="entry name" value="PyrdxlP-dep_Trfase"/>
</dbReference>
<dbReference type="AlphaFoldDB" id="A0A6V7P1B4"/>
<dbReference type="Gene3D" id="3.40.640.10">
    <property type="entry name" value="Type I PLP-dependent aspartate aminotransferase-like (Major domain)"/>
    <property type="match status" value="1"/>
</dbReference>
<protein>
    <submittedName>
        <fullName evidence="6">Uncharacterized protein</fullName>
    </submittedName>
</protein>
<evidence type="ECO:0000313" key="6">
    <source>
        <dbReference type="EMBL" id="CAD1824643.1"/>
    </source>
</evidence>
<dbReference type="GO" id="GO:0006520">
    <property type="term" value="P:amino acid metabolic process"/>
    <property type="evidence" value="ECO:0007669"/>
    <property type="project" value="InterPro"/>
</dbReference>
<sequence>MLPAPGPPRHPWTTEQSTVHRIASVNLQRSTVYVVDRLREYAHKMVDFIADYYKMIESFPVLSQVEPGYLKELLPDLAPSKPENLEDVFDGETTSLYTSKDNARHHPSAGFLGEMLSAGFNIVGFSWIASPAATELEMIVLDWFAKCLSCLSSSFQQIRIAMLLMPAFAGFRNGFVTLGSSGRVIQGTASEAVLVVLLAARDKFY</sequence>
<comment type="similarity">
    <text evidence="5">Belongs to the group II decarboxylase family.</text>
</comment>
<organism evidence="6">
    <name type="scientific">Ananas comosus var. bracteatus</name>
    <name type="common">red pineapple</name>
    <dbReference type="NCBI Taxonomy" id="296719"/>
    <lineage>
        <taxon>Eukaryota</taxon>
        <taxon>Viridiplantae</taxon>
        <taxon>Streptophyta</taxon>
        <taxon>Embryophyta</taxon>
        <taxon>Tracheophyta</taxon>
        <taxon>Spermatophyta</taxon>
        <taxon>Magnoliopsida</taxon>
        <taxon>Liliopsida</taxon>
        <taxon>Poales</taxon>
        <taxon>Bromeliaceae</taxon>
        <taxon>Bromelioideae</taxon>
        <taxon>Ananas</taxon>
    </lineage>
</organism>
<accession>A0A6V7P1B4</accession>
<evidence type="ECO:0000256" key="4">
    <source>
        <dbReference type="ARBA" id="ARBA00023239"/>
    </source>
</evidence>
<dbReference type="InterPro" id="IPR015421">
    <property type="entry name" value="PyrdxlP-dep_Trfase_major"/>
</dbReference>
<proteinExistence type="inferred from homology"/>
<keyword evidence="2" id="KW-0210">Decarboxylase</keyword>
<dbReference type="PANTHER" id="PTHR11999:SF70">
    <property type="entry name" value="MIP05841P"/>
    <property type="match status" value="1"/>
</dbReference>
<dbReference type="InterPro" id="IPR010977">
    <property type="entry name" value="Aromatic_deC"/>
</dbReference>
<dbReference type="SUPFAM" id="SSF53383">
    <property type="entry name" value="PLP-dependent transferases"/>
    <property type="match status" value="1"/>
</dbReference>
<dbReference type="GO" id="GO:0016831">
    <property type="term" value="F:carboxy-lyase activity"/>
    <property type="evidence" value="ECO:0007669"/>
    <property type="project" value="UniProtKB-KW"/>
</dbReference>